<comment type="subcellular location">
    <subcellularLocation>
        <location evidence="1">Cell outer membrane</location>
    </subcellularLocation>
</comment>
<evidence type="ECO:0000256" key="5">
    <source>
        <dbReference type="ARBA" id="ARBA00023237"/>
    </source>
</evidence>
<sequence>MIIRHFKVINMQNAYINRKLVAVFLLVLLGSSSCKKILDLQPHNSTFTDAYFKTGQDANTAIAGAYALLRSVLLNNYSWHVYGDLPSGEYSVNGGLDAFNQPICNGQFIGLNVGPWEWNWQNYYQVLQQVNLIIAKVPEIPASAFTNPDLKNQIIGEAYFIRAYVYFYMSRIWGDVPLKLAPDLDVSQAQTIPRSPATAVWAQCLADCQTAESNLVFGYADLSQTAVRANKGSVLALRAHIEAWKHDYSACEKTADTLIRQGGYQLEDSAHYAQVFIGKSREGIFEINVNYGQNEGIATANNAGGYFPTLARPFIASQGNLNWPINHDYVVNLYTDTADIRYAKFFYQAYTSNQGQTIKYANVYYADGSVQSDPRLSNNLNIFRLPDIMLLRAEALNKLGRDADALPLLNAVKERAGIADYTGAGGTDMGREILEERLRELFFEGQAYYDLIRTGLLLDYNENFSPDQYHNGGWVWPIDPSMFKDDFTLVQTKYWQGKL</sequence>
<dbReference type="SUPFAM" id="SSF48452">
    <property type="entry name" value="TPR-like"/>
    <property type="match status" value="1"/>
</dbReference>
<evidence type="ECO:0000256" key="2">
    <source>
        <dbReference type="ARBA" id="ARBA00006275"/>
    </source>
</evidence>
<dbReference type="Gene3D" id="1.25.40.390">
    <property type="match status" value="1"/>
</dbReference>
<dbReference type="PROSITE" id="PS51257">
    <property type="entry name" value="PROKAR_LIPOPROTEIN"/>
    <property type="match status" value="1"/>
</dbReference>
<keyword evidence="3" id="KW-0732">Signal</keyword>
<feature type="domain" description="SusD-like N-terminal" evidence="7">
    <location>
        <begin position="119"/>
        <end position="239"/>
    </location>
</feature>
<dbReference type="CDD" id="cd08977">
    <property type="entry name" value="SusD"/>
    <property type="match status" value="1"/>
</dbReference>
<dbReference type="InterPro" id="IPR033985">
    <property type="entry name" value="SusD-like_N"/>
</dbReference>
<protein>
    <submittedName>
        <fullName evidence="8">RagB/SusD domain-containing protein</fullName>
    </submittedName>
</protein>
<evidence type="ECO:0000256" key="3">
    <source>
        <dbReference type="ARBA" id="ARBA00022729"/>
    </source>
</evidence>
<dbReference type="Pfam" id="PF14322">
    <property type="entry name" value="SusD-like_3"/>
    <property type="match status" value="1"/>
</dbReference>
<dbReference type="EMBL" id="CP003178">
    <property type="protein sequence ID" value="AEV98110.1"/>
    <property type="molecule type" value="Genomic_DNA"/>
</dbReference>
<evidence type="ECO:0000259" key="6">
    <source>
        <dbReference type="Pfam" id="PF07980"/>
    </source>
</evidence>
<feature type="domain" description="RagB/SusD" evidence="6">
    <location>
        <begin position="357"/>
        <end position="471"/>
    </location>
</feature>
<dbReference type="InterPro" id="IPR011990">
    <property type="entry name" value="TPR-like_helical_dom_sf"/>
</dbReference>
<dbReference type="eggNOG" id="COG0446">
    <property type="taxonomic scope" value="Bacteria"/>
</dbReference>
<evidence type="ECO:0000313" key="9">
    <source>
        <dbReference type="Proteomes" id="UP000005438"/>
    </source>
</evidence>
<evidence type="ECO:0000256" key="4">
    <source>
        <dbReference type="ARBA" id="ARBA00023136"/>
    </source>
</evidence>
<dbReference type="KEGG" id="nko:Niako_1747"/>
<keyword evidence="5" id="KW-0998">Cell outer membrane</keyword>
<dbReference type="STRING" id="700598.Niako_1747"/>
<evidence type="ECO:0000313" key="8">
    <source>
        <dbReference type="EMBL" id="AEV98110.1"/>
    </source>
</evidence>
<dbReference type="GO" id="GO:0009279">
    <property type="term" value="C:cell outer membrane"/>
    <property type="evidence" value="ECO:0007669"/>
    <property type="project" value="UniProtKB-SubCell"/>
</dbReference>
<accession>G8TAE8</accession>
<dbReference type="Pfam" id="PF07980">
    <property type="entry name" value="SusD_RagB"/>
    <property type="match status" value="1"/>
</dbReference>
<comment type="similarity">
    <text evidence="2">Belongs to the SusD family.</text>
</comment>
<evidence type="ECO:0000259" key="7">
    <source>
        <dbReference type="Pfam" id="PF14322"/>
    </source>
</evidence>
<gene>
    <name evidence="8" type="ordered locus">Niako_1747</name>
</gene>
<evidence type="ECO:0000256" key="1">
    <source>
        <dbReference type="ARBA" id="ARBA00004442"/>
    </source>
</evidence>
<name>G8TAE8_NIAKG</name>
<reference evidence="8 9" key="1">
    <citation type="submission" date="2011-12" db="EMBL/GenBank/DDBJ databases">
        <title>The complete genome of Niastella koreensis GR20-10.</title>
        <authorList>
            <consortium name="US DOE Joint Genome Institute (JGI-PGF)"/>
            <person name="Lucas S."/>
            <person name="Han J."/>
            <person name="Lapidus A."/>
            <person name="Bruce D."/>
            <person name="Goodwin L."/>
            <person name="Pitluck S."/>
            <person name="Peters L."/>
            <person name="Kyrpides N."/>
            <person name="Mavromatis K."/>
            <person name="Ivanova N."/>
            <person name="Mikhailova N."/>
            <person name="Davenport K."/>
            <person name="Saunders E."/>
            <person name="Detter J.C."/>
            <person name="Tapia R."/>
            <person name="Han C."/>
            <person name="Land M."/>
            <person name="Hauser L."/>
            <person name="Markowitz V."/>
            <person name="Cheng J.-F."/>
            <person name="Hugenholtz P."/>
            <person name="Woyke T."/>
            <person name="Wu D."/>
            <person name="Tindall B."/>
            <person name="Pomrenke H."/>
            <person name="Brambilla E."/>
            <person name="Klenk H.-P."/>
            <person name="Eisen J.A."/>
        </authorList>
    </citation>
    <scope>NUCLEOTIDE SEQUENCE [LARGE SCALE GENOMIC DNA]</scope>
    <source>
        <strain evidence="9">DSM 17620 / KACC 11465 / NBRC 106392 / GR20-10</strain>
    </source>
</reference>
<dbReference type="HOGENOM" id="CLU_015553_1_3_10"/>
<dbReference type="AlphaFoldDB" id="G8TAE8"/>
<keyword evidence="4" id="KW-0472">Membrane</keyword>
<organism evidence="8 9">
    <name type="scientific">Niastella koreensis (strain DSM 17620 / KACC 11465 / NBRC 106392 / GR20-10)</name>
    <dbReference type="NCBI Taxonomy" id="700598"/>
    <lineage>
        <taxon>Bacteria</taxon>
        <taxon>Pseudomonadati</taxon>
        <taxon>Bacteroidota</taxon>
        <taxon>Chitinophagia</taxon>
        <taxon>Chitinophagales</taxon>
        <taxon>Chitinophagaceae</taxon>
        <taxon>Niastella</taxon>
    </lineage>
</organism>
<dbReference type="Proteomes" id="UP000005438">
    <property type="component" value="Chromosome"/>
</dbReference>
<proteinExistence type="inferred from homology"/>
<dbReference type="InterPro" id="IPR012944">
    <property type="entry name" value="SusD_RagB_dom"/>
</dbReference>